<keyword evidence="4" id="KW-0175">Coiled coil</keyword>
<evidence type="ECO:0000313" key="8">
    <source>
        <dbReference type="RefSeq" id="XP_052130053.1"/>
    </source>
</evidence>
<dbReference type="PROSITE" id="PS50082">
    <property type="entry name" value="WD_REPEATS_2"/>
    <property type="match status" value="2"/>
</dbReference>
<keyword evidence="7 8" id="KW-0282">Flagellum</keyword>
<feature type="coiled-coil region" evidence="4">
    <location>
        <begin position="1166"/>
        <end position="1252"/>
    </location>
</feature>
<dbReference type="CTD" id="37582"/>
<keyword evidence="6" id="KW-1185">Reference proteome</keyword>
<reference evidence="7 8" key="1">
    <citation type="submission" date="2025-04" db="UniProtKB">
        <authorList>
            <consortium name="RefSeq"/>
        </authorList>
    </citation>
    <scope>IDENTIFICATION</scope>
    <source>
        <tissue evidence="7 8">Whole organism</tissue>
    </source>
</reference>
<feature type="region of interest" description="Disordered" evidence="5">
    <location>
        <begin position="67"/>
        <end position="88"/>
    </location>
</feature>
<dbReference type="PROSITE" id="PS00678">
    <property type="entry name" value="WD_REPEATS_1"/>
    <property type="match status" value="1"/>
</dbReference>
<dbReference type="Pfam" id="PF00400">
    <property type="entry name" value="WD40"/>
    <property type="match status" value="1"/>
</dbReference>
<dbReference type="Proteomes" id="UP000504606">
    <property type="component" value="Unplaced"/>
</dbReference>
<feature type="coiled-coil region" evidence="4">
    <location>
        <begin position="828"/>
        <end position="952"/>
    </location>
</feature>
<organism evidence="6 7">
    <name type="scientific">Frankliniella occidentalis</name>
    <name type="common">Western flower thrips</name>
    <name type="synonym">Euthrips occidentalis</name>
    <dbReference type="NCBI Taxonomy" id="133901"/>
    <lineage>
        <taxon>Eukaryota</taxon>
        <taxon>Metazoa</taxon>
        <taxon>Ecdysozoa</taxon>
        <taxon>Arthropoda</taxon>
        <taxon>Hexapoda</taxon>
        <taxon>Insecta</taxon>
        <taxon>Pterygota</taxon>
        <taxon>Neoptera</taxon>
        <taxon>Paraneoptera</taxon>
        <taxon>Thysanoptera</taxon>
        <taxon>Terebrantia</taxon>
        <taxon>Thripoidea</taxon>
        <taxon>Thripidae</taxon>
        <taxon>Frankliniella</taxon>
    </lineage>
</organism>
<dbReference type="SUPFAM" id="SSF50978">
    <property type="entry name" value="WD40 repeat-like"/>
    <property type="match status" value="3"/>
</dbReference>
<protein>
    <submittedName>
        <fullName evidence="7 8">Cilia- and flagella-associated protein 57</fullName>
    </submittedName>
</protein>
<evidence type="ECO:0000256" key="3">
    <source>
        <dbReference type="PROSITE-ProRule" id="PRU00221"/>
    </source>
</evidence>
<name>A0A6J1SQX4_FRAOC</name>
<keyword evidence="7 8" id="KW-0969">Cilium</keyword>
<accession>A0A6J1SQX4</accession>
<dbReference type="RefSeq" id="XP_052130053.1">
    <property type="nucleotide sequence ID" value="XM_052274093.1"/>
</dbReference>
<dbReference type="InterPro" id="IPR036322">
    <property type="entry name" value="WD40_repeat_dom_sf"/>
</dbReference>
<evidence type="ECO:0000313" key="6">
    <source>
        <dbReference type="Proteomes" id="UP000504606"/>
    </source>
</evidence>
<dbReference type="InterPro" id="IPR015943">
    <property type="entry name" value="WD40/YVTN_repeat-like_dom_sf"/>
</dbReference>
<evidence type="ECO:0000313" key="7">
    <source>
        <dbReference type="RefSeq" id="XP_026283684.1"/>
    </source>
</evidence>
<gene>
    <name evidence="7 8" type="primary">LOC113210080</name>
</gene>
<dbReference type="GeneID" id="113210080"/>
<evidence type="ECO:0000256" key="2">
    <source>
        <dbReference type="ARBA" id="ARBA00022737"/>
    </source>
</evidence>
<keyword evidence="7 8" id="KW-0966">Cell projection</keyword>
<keyword evidence="2" id="KW-0677">Repeat</keyword>
<dbReference type="InterPro" id="IPR019775">
    <property type="entry name" value="WD40_repeat_CS"/>
</dbReference>
<feature type="coiled-coil region" evidence="4">
    <location>
        <begin position="1009"/>
        <end position="1064"/>
    </location>
</feature>
<dbReference type="SMART" id="SM00320">
    <property type="entry name" value="WD40"/>
    <property type="match status" value="7"/>
</dbReference>
<dbReference type="InterPro" id="IPR001680">
    <property type="entry name" value="WD40_rpt"/>
</dbReference>
<dbReference type="InterPro" id="IPR052993">
    <property type="entry name" value="CFA-57"/>
</dbReference>
<dbReference type="PANTHER" id="PTHR32215:SF0">
    <property type="entry name" value="CILIA- AND FLAGELLA-ASSOCIATED PROTEIN 57"/>
    <property type="match status" value="1"/>
</dbReference>
<proteinExistence type="predicted"/>
<dbReference type="RefSeq" id="XP_026283684.1">
    <property type="nucleotide sequence ID" value="XM_026427899.2"/>
</dbReference>
<feature type="repeat" description="WD" evidence="3">
    <location>
        <begin position="656"/>
        <end position="697"/>
    </location>
</feature>
<dbReference type="PANTHER" id="PTHR32215">
    <property type="entry name" value="CILIA- AND FLAGELLA-ASSOCIATED PROTEIN 57"/>
    <property type="match status" value="1"/>
</dbReference>
<evidence type="ECO:0000256" key="5">
    <source>
        <dbReference type="SAM" id="MobiDB-lite"/>
    </source>
</evidence>
<evidence type="ECO:0000256" key="4">
    <source>
        <dbReference type="SAM" id="Coils"/>
    </source>
</evidence>
<evidence type="ECO:0000256" key="1">
    <source>
        <dbReference type="ARBA" id="ARBA00022574"/>
    </source>
</evidence>
<dbReference type="Gene3D" id="2.130.10.10">
    <property type="entry name" value="YVTN repeat-like/Quinoprotein amine dehydrogenase"/>
    <property type="match status" value="2"/>
</dbReference>
<dbReference type="Gene3D" id="1.10.287.1490">
    <property type="match status" value="1"/>
</dbReference>
<sequence length="1282" mass="147304">MTASDLTLSLPGLQPVAFFGLRTGVKGNAYFLTDHDILYPAGSVLVIHNHIQRHQKFIKLIDQHGKEQHSKELHPKEPHVKDQHPKELHGKDQHVIKEIVLSPNRKIAAITEQGEKPLITIYDLESLKRKKVLSLPGDTEAQEFISFTFTNDGKGVLAVTGAPDWSLYSFNWEKGKMESTCKATVVGNTGTVAQVAAHPTDNTTCVLVGPGLFRLMMVTETVWRQFGWQKADQLQLSCVAYLTPERILAGTKDGRLVLVENNELKGVFKAADIKELDPKTIDAQQSSTSLTSTDTQTSIDSEIRGLISFYKGFAFSLGTGLIHLFEVDPNQIYRKRNVFAIPTSEFDNMYSENLNTVRNLSMNISQDRLIATTDRCQLYTTKLWGPDISQVPKISMKLLGQQLHHGPVSGLAVCAWKPIFMTVGQEDKTVRLWNYETETQDLIKQYAEDVFCIALHPTGLYAVLGFCDKLRYMTVLIDDLQEMREFPIRNCNTCSYSNNGHMFAAANGNIIQIFSTITFENMYNLKGHFGEIKRMVWTPQDLKVVSCGLEGAVYEWDVSTGTRVGEVITKSCSYSDICVTTDGKTIYSVGSDGYIKEMTASQIVREVIVGDKKMDAIKLDAVVLSRSNLMLFTAGMNGAIYSVKYPLTDPAIYTEYHVHYGDVTYMRLTYDDKVLLSIAKDGSVCIWNLTNTEGKTVQMDKDFSHSKEILISRNELEEKILTIKDQQVRLNELETEHAYNTRKMETEYEDKMRELNDSYRGVVEELKVKNENLEADHILEMNKTQTDISEMKVSHEQAMQALETNYYGKLILEYDKYTALDTRSTKMREDYERRLEELQASKEKALSEQAEHYENQLRVKEAEQEQLRKQLDQERIEHEDIKQQIEDDADREIVTLKAMYESQLREERDNNVRLRGEAGVMKKKLVGSQKEVDELKHQVSQLQGEQQQYQHAVHSLDRDVLDLKKEVVERDSTIQLKEKNIFDLKKANQELDKFKFVLNYKITELKSEIEPKDLEIKEKKEQIQDMEQELERLQRNSESIKVEMNELREKLIGTESELQTEKNIHINTNRLLKRLWVDLHNTSSLIQSPKELREAMKLLYQKYSGNPSLLLSRAQDTDAQAEFMRQREHLERTVASLKRQVYKGGLSKQGDYARIMEENIYLIEELNSVRDTLKKSQSALQNLEMLLGLSATSSSRVFNASELQEKLRKALREREEREESGSEKITEMEKKMVVLQEEVDRLIFKLSKSEKEAYLQDKKIRDNKRIQFSQKKSEVKTEVSTD</sequence>
<dbReference type="KEGG" id="foc:113210080"/>
<dbReference type="OrthoDB" id="10251741at2759"/>
<feature type="repeat" description="WD" evidence="3">
    <location>
        <begin position="525"/>
        <end position="566"/>
    </location>
</feature>
<feature type="coiled-coil region" evidence="4">
    <location>
        <begin position="713"/>
        <end position="783"/>
    </location>
</feature>
<keyword evidence="1 3" id="KW-0853">WD repeat</keyword>